<gene>
    <name evidence="7" type="ORF">BLA24064_01824</name>
</gene>
<dbReference type="InterPro" id="IPR045229">
    <property type="entry name" value="TPP_enz"/>
</dbReference>
<dbReference type="Gene3D" id="3.40.50.1220">
    <property type="entry name" value="TPP-binding domain"/>
    <property type="match status" value="1"/>
</dbReference>
<dbReference type="GO" id="GO:0019752">
    <property type="term" value="P:carboxylic acid metabolic process"/>
    <property type="evidence" value="ECO:0007669"/>
    <property type="project" value="UniProtKB-ARBA"/>
</dbReference>
<evidence type="ECO:0000256" key="3">
    <source>
        <dbReference type="RuleBase" id="RU362132"/>
    </source>
</evidence>
<protein>
    <submittedName>
        <fullName evidence="7">Benzoylformate decarboxylase</fullName>
    </submittedName>
</protein>
<dbReference type="Pfam" id="PF00205">
    <property type="entry name" value="TPP_enzyme_M"/>
    <property type="match status" value="1"/>
</dbReference>
<feature type="domain" description="Thiamine pyrophosphate enzyme central" evidence="4">
    <location>
        <begin position="202"/>
        <end position="329"/>
    </location>
</feature>
<sequence length="545" mass="57819">MSGTASQSAASTAPVTVRDAVIDLFRQFGIDRVFGNPGSTELPMFRDFPADFQYVLGLQEAIVVGMADGYAQATGNAAVVNLHSAAGVGNAMGNLFTAFKNRTPLIVTAGQQARAILPFDPFLGSTQAAELPKPYVKWSIEPARAQDVPAAIARAYRIAMQEPRGPVFVSIPVDDWDQPAELLPRRDVSSVVRPDPDALARLGNALDAARRPALVVGAAVDRAGAWDDVVRLAERHRANVYVAPMSGRCSFPEDHPLFAGFLPAIREKIVARLDGHDLVFAFGAPAFTYHIEGFGPHVPPGATLVQLVDDPGIAAWTPSGDAVVGNLRLAARDLLARPAPRERPMPAPRPARARVEAPAAGERMSVAFALQTLADVRDAHDAHDVVVEEAPSARPVMQDYLPFTCSGTFYTMDSGGLGYGMPAAVGVALAQPGRRVIALIGDGSSLYSIQALWSAAQLKLPITFVILNNRRYAALQDFAPVFGFGAGDLVQGTDLPDLDFVALAQGMGCRGVRVADAARLRATLTEVLADAPRADTPVVVDVEVA</sequence>
<dbReference type="InterPro" id="IPR000399">
    <property type="entry name" value="TPP-bd_CS"/>
</dbReference>
<dbReference type="GO" id="GO:0003984">
    <property type="term" value="F:acetolactate synthase activity"/>
    <property type="evidence" value="ECO:0007669"/>
    <property type="project" value="TreeGrafter"/>
</dbReference>
<dbReference type="PANTHER" id="PTHR18968:SF133">
    <property type="entry name" value="BENZOYLFORMATE DECARBOXYLASE"/>
    <property type="match status" value="1"/>
</dbReference>
<dbReference type="InterPro" id="IPR011766">
    <property type="entry name" value="TPP_enzyme_TPP-bd"/>
</dbReference>
<dbReference type="CDD" id="cd07035">
    <property type="entry name" value="TPP_PYR_POX_like"/>
    <property type="match status" value="1"/>
</dbReference>
<proteinExistence type="inferred from homology"/>
<dbReference type="PROSITE" id="PS00187">
    <property type="entry name" value="TPP_ENZYMES"/>
    <property type="match status" value="1"/>
</dbReference>
<evidence type="ECO:0000313" key="7">
    <source>
        <dbReference type="EMBL" id="VWB41135.1"/>
    </source>
</evidence>
<dbReference type="SUPFAM" id="SSF52467">
    <property type="entry name" value="DHS-like NAD/FAD-binding domain"/>
    <property type="match status" value="1"/>
</dbReference>
<organism evidence="7 8">
    <name type="scientific">Burkholderia latens</name>
    <dbReference type="NCBI Taxonomy" id="488446"/>
    <lineage>
        <taxon>Bacteria</taxon>
        <taxon>Pseudomonadati</taxon>
        <taxon>Pseudomonadota</taxon>
        <taxon>Betaproteobacteria</taxon>
        <taxon>Burkholderiales</taxon>
        <taxon>Burkholderiaceae</taxon>
        <taxon>Burkholderia</taxon>
        <taxon>Burkholderia cepacia complex</taxon>
    </lineage>
</organism>
<feature type="domain" description="Thiamine pyrophosphate enzyme N-terminal TPP-binding" evidence="6">
    <location>
        <begin position="16"/>
        <end position="116"/>
    </location>
</feature>
<evidence type="ECO:0000259" key="4">
    <source>
        <dbReference type="Pfam" id="PF00205"/>
    </source>
</evidence>
<dbReference type="GeneID" id="99789095"/>
<evidence type="ECO:0000256" key="2">
    <source>
        <dbReference type="ARBA" id="ARBA00023052"/>
    </source>
</evidence>
<evidence type="ECO:0000256" key="1">
    <source>
        <dbReference type="ARBA" id="ARBA00007812"/>
    </source>
</evidence>
<dbReference type="InterPro" id="IPR012001">
    <property type="entry name" value="Thiamin_PyroP_enz_TPP-bd_dom"/>
</dbReference>
<dbReference type="InterPro" id="IPR029061">
    <property type="entry name" value="THDP-binding"/>
</dbReference>
<evidence type="ECO:0000313" key="8">
    <source>
        <dbReference type="Proteomes" id="UP000494222"/>
    </source>
</evidence>
<evidence type="ECO:0000259" key="5">
    <source>
        <dbReference type="Pfam" id="PF02775"/>
    </source>
</evidence>
<dbReference type="AlphaFoldDB" id="A0A6P2JAW1"/>
<dbReference type="GO" id="GO:0050660">
    <property type="term" value="F:flavin adenine dinucleotide binding"/>
    <property type="evidence" value="ECO:0007669"/>
    <property type="project" value="TreeGrafter"/>
</dbReference>
<dbReference type="InterPro" id="IPR029035">
    <property type="entry name" value="DHS-like_NAD/FAD-binding_dom"/>
</dbReference>
<dbReference type="CDD" id="cd02002">
    <property type="entry name" value="TPP_BFDC"/>
    <property type="match status" value="1"/>
</dbReference>
<reference evidence="7 8" key="1">
    <citation type="submission" date="2019-09" db="EMBL/GenBank/DDBJ databases">
        <authorList>
            <person name="Depoorter E."/>
        </authorList>
    </citation>
    <scope>NUCLEOTIDE SEQUENCE [LARGE SCALE GENOMIC DNA]</scope>
    <source>
        <strain evidence="7">LMG 24064</strain>
    </source>
</reference>
<keyword evidence="2 3" id="KW-0786">Thiamine pyrophosphate</keyword>
<dbReference type="GO" id="GO:0030976">
    <property type="term" value="F:thiamine pyrophosphate binding"/>
    <property type="evidence" value="ECO:0007669"/>
    <property type="project" value="InterPro"/>
</dbReference>
<name>A0A6P2JAW1_9BURK</name>
<dbReference type="SUPFAM" id="SSF52518">
    <property type="entry name" value="Thiamin diphosphate-binding fold (THDP-binding)"/>
    <property type="match status" value="2"/>
</dbReference>
<dbReference type="EMBL" id="CABVPL010000009">
    <property type="protein sequence ID" value="VWB41135.1"/>
    <property type="molecule type" value="Genomic_DNA"/>
</dbReference>
<dbReference type="PANTHER" id="PTHR18968">
    <property type="entry name" value="THIAMINE PYROPHOSPHATE ENZYMES"/>
    <property type="match status" value="1"/>
</dbReference>
<dbReference type="Pfam" id="PF02775">
    <property type="entry name" value="TPP_enzyme_C"/>
    <property type="match status" value="1"/>
</dbReference>
<feature type="domain" description="Thiamine pyrophosphate enzyme TPP-binding" evidence="5">
    <location>
        <begin position="397"/>
        <end position="542"/>
    </location>
</feature>
<dbReference type="Proteomes" id="UP000494222">
    <property type="component" value="Unassembled WGS sequence"/>
</dbReference>
<evidence type="ECO:0000259" key="6">
    <source>
        <dbReference type="Pfam" id="PF02776"/>
    </source>
</evidence>
<dbReference type="RefSeq" id="WP_174904731.1">
    <property type="nucleotide sequence ID" value="NZ_CABVPL010000009.1"/>
</dbReference>
<dbReference type="Gene3D" id="3.40.50.970">
    <property type="match status" value="2"/>
</dbReference>
<dbReference type="GO" id="GO:0000287">
    <property type="term" value="F:magnesium ion binding"/>
    <property type="evidence" value="ECO:0007669"/>
    <property type="project" value="InterPro"/>
</dbReference>
<dbReference type="Pfam" id="PF02776">
    <property type="entry name" value="TPP_enzyme_N"/>
    <property type="match status" value="1"/>
</dbReference>
<comment type="similarity">
    <text evidence="1 3">Belongs to the TPP enzyme family.</text>
</comment>
<accession>A0A6P2JAW1</accession>
<dbReference type="NCBIfam" id="NF005485">
    <property type="entry name" value="PRK07092.1"/>
    <property type="match status" value="1"/>
</dbReference>
<dbReference type="InterPro" id="IPR012000">
    <property type="entry name" value="Thiamin_PyroP_enz_cen_dom"/>
</dbReference>